<keyword evidence="7" id="KW-1185">Reference proteome</keyword>
<dbReference type="Proteomes" id="UP001231518">
    <property type="component" value="Chromosome 21"/>
</dbReference>
<name>A0AAD8DNU5_MYTSE</name>
<dbReference type="Pfam" id="PF00106">
    <property type="entry name" value="adh_short"/>
    <property type="match status" value="1"/>
</dbReference>
<dbReference type="InterPro" id="IPR036291">
    <property type="entry name" value="NAD(P)-bd_dom_sf"/>
</dbReference>
<dbReference type="InterPro" id="IPR051019">
    <property type="entry name" value="VLCFA-Steroid_DH"/>
</dbReference>
<dbReference type="SUPFAM" id="SSF51735">
    <property type="entry name" value="NAD(P)-binding Rossmann-fold domains"/>
    <property type="match status" value="1"/>
</dbReference>
<keyword evidence="3" id="KW-0560">Oxidoreductase</keyword>
<feature type="coiled-coil region" evidence="5">
    <location>
        <begin position="74"/>
        <end position="101"/>
    </location>
</feature>
<accession>A0AAD8DNU5</accession>
<evidence type="ECO:0000313" key="6">
    <source>
        <dbReference type="EMBL" id="KAJ8711049.1"/>
    </source>
</evidence>
<evidence type="ECO:0000313" key="7">
    <source>
        <dbReference type="Proteomes" id="UP001231518"/>
    </source>
</evidence>
<dbReference type="Gene3D" id="3.40.50.720">
    <property type="entry name" value="NAD(P)-binding Rossmann-like Domain"/>
    <property type="match status" value="1"/>
</dbReference>
<dbReference type="AlphaFoldDB" id="A0AAD8DNU5"/>
<evidence type="ECO:0000256" key="3">
    <source>
        <dbReference type="ARBA" id="ARBA00023002"/>
    </source>
</evidence>
<dbReference type="PIRSF" id="PIRSF000126">
    <property type="entry name" value="11-beta-HSD1"/>
    <property type="match status" value="1"/>
</dbReference>
<dbReference type="GO" id="GO:0005783">
    <property type="term" value="C:endoplasmic reticulum"/>
    <property type="evidence" value="ECO:0007669"/>
    <property type="project" value="TreeGrafter"/>
</dbReference>
<proteinExistence type="inferred from homology"/>
<dbReference type="PRINTS" id="PR00081">
    <property type="entry name" value="GDHRDH"/>
</dbReference>
<evidence type="ECO:0000256" key="1">
    <source>
        <dbReference type="ARBA" id="ARBA00006484"/>
    </source>
</evidence>
<gene>
    <name evidence="6" type="ORF">PYW07_008291</name>
</gene>
<dbReference type="PRINTS" id="PR00080">
    <property type="entry name" value="SDRFAMILY"/>
</dbReference>
<evidence type="ECO:0000256" key="5">
    <source>
        <dbReference type="SAM" id="Coils"/>
    </source>
</evidence>
<dbReference type="PANTHER" id="PTHR43899:SF13">
    <property type="entry name" value="RH59310P"/>
    <property type="match status" value="1"/>
</dbReference>
<organism evidence="6 7">
    <name type="scientific">Mythimna separata</name>
    <name type="common">Oriental armyworm</name>
    <name type="synonym">Pseudaletia separata</name>
    <dbReference type="NCBI Taxonomy" id="271217"/>
    <lineage>
        <taxon>Eukaryota</taxon>
        <taxon>Metazoa</taxon>
        <taxon>Ecdysozoa</taxon>
        <taxon>Arthropoda</taxon>
        <taxon>Hexapoda</taxon>
        <taxon>Insecta</taxon>
        <taxon>Pterygota</taxon>
        <taxon>Neoptera</taxon>
        <taxon>Endopterygota</taxon>
        <taxon>Lepidoptera</taxon>
        <taxon>Glossata</taxon>
        <taxon>Ditrysia</taxon>
        <taxon>Noctuoidea</taxon>
        <taxon>Noctuidae</taxon>
        <taxon>Noctuinae</taxon>
        <taxon>Hadenini</taxon>
        <taxon>Mythimna</taxon>
    </lineage>
</organism>
<comment type="similarity">
    <text evidence="1 4">Belongs to the short-chain dehydrogenases/reductases (SDR) family.</text>
</comment>
<dbReference type="FunFam" id="3.40.50.720:FF:000137">
    <property type="entry name" value="Hydroxysteroid (17-beta) dehydrogenase 3"/>
    <property type="match status" value="1"/>
</dbReference>
<evidence type="ECO:0000256" key="4">
    <source>
        <dbReference type="RuleBase" id="RU000363"/>
    </source>
</evidence>
<keyword evidence="5" id="KW-0175">Coiled coil</keyword>
<dbReference type="CDD" id="cd05356">
    <property type="entry name" value="17beta-HSD1_like_SDR_c"/>
    <property type="match status" value="1"/>
</dbReference>
<dbReference type="EMBL" id="JARGEI010000022">
    <property type="protein sequence ID" value="KAJ8711049.1"/>
    <property type="molecule type" value="Genomic_DNA"/>
</dbReference>
<dbReference type="PANTHER" id="PTHR43899">
    <property type="entry name" value="RH59310P"/>
    <property type="match status" value="1"/>
</dbReference>
<dbReference type="GO" id="GO:0016491">
    <property type="term" value="F:oxidoreductase activity"/>
    <property type="evidence" value="ECO:0007669"/>
    <property type="project" value="UniProtKB-KW"/>
</dbReference>
<reference evidence="6" key="1">
    <citation type="submission" date="2023-03" db="EMBL/GenBank/DDBJ databases">
        <title>Chromosome-level genomes of two armyworms, Mythimna separata and Mythimna loreyi, provide insights into the biosynthesis and reception of sex pheromones.</title>
        <authorList>
            <person name="Zhao H."/>
        </authorList>
    </citation>
    <scope>NUCLEOTIDE SEQUENCE</scope>
    <source>
        <strain evidence="6">BeijingLab</strain>
        <tissue evidence="6">Pupa</tissue>
    </source>
</reference>
<keyword evidence="2" id="KW-0521">NADP</keyword>
<dbReference type="InterPro" id="IPR002347">
    <property type="entry name" value="SDR_fam"/>
</dbReference>
<comment type="caution">
    <text evidence="6">The sequence shown here is derived from an EMBL/GenBank/DDBJ whole genome shotgun (WGS) entry which is preliminary data.</text>
</comment>
<protein>
    <submittedName>
        <fullName evidence="6">Uncharacterized protein</fullName>
    </submittedName>
</protein>
<sequence length="319" mass="35239">MPYSVLQITGLGCVVFCLLSFAKLVFDTLYTYAIGPVVNKVNFKEYGQWALVTGCTDGIGKEYAKQLAARGCDIVLVSRSMDKLQATAQEIEAEYKVATKIIQVDFSGGEEIYDTIEKEIAGLEIGTLVNNVGVSYSYPEYFLDIPQVDKLTTTLIKANVVSVTRMTRLVLPGMVQRKKGVLINMGSASSMIPSPLLTVYAATKAYVDKFTEGLQMEYSKQGIIIQAVLPGFVCSNMSGIRRSTTFAPSAKDFVKSAIGLVGIVDKTTGYFPHAIFVSVIRTMQWASYSFSTWLVTRSMENSRRKHLRKNKTQKTKLEA</sequence>
<evidence type="ECO:0000256" key="2">
    <source>
        <dbReference type="ARBA" id="ARBA00022857"/>
    </source>
</evidence>